<dbReference type="PANTHER" id="PTHR12277">
    <property type="entry name" value="ALPHA/BETA HYDROLASE DOMAIN-CONTAINING PROTEIN"/>
    <property type="match status" value="1"/>
</dbReference>
<proteinExistence type="predicted"/>
<dbReference type="AlphaFoldDB" id="G5J0V0"/>
<dbReference type="RefSeq" id="WP_007309617.1">
    <property type="nucleotide sequence ID" value="NZ_AESD01000182.1"/>
</dbReference>
<dbReference type="PANTHER" id="PTHR12277:SF81">
    <property type="entry name" value="PROTEIN ABHD13"/>
    <property type="match status" value="1"/>
</dbReference>
<dbReference type="InterPro" id="IPR029058">
    <property type="entry name" value="AB_hydrolase_fold"/>
</dbReference>
<dbReference type="GO" id="GO:0016787">
    <property type="term" value="F:hydrolase activity"/>
    <property type="evidence" value="ECO:0007669"/>
    <property type="project" value="InterPro"/>
</dbReference>
<evidence type="ECO:0000313" key="3">
    <source>
        <dbReference type="Proteomes" id="UP000003477"/>
    </source>
</evidence>
<reference evidence="2 3" key="1">
    <citation type="journal article" date="2011" name="Front. Microbiol.">
        <title>Two Strains of Crocosphaera watsonii with Highly Conserved Genomes are Distinguished by Strain-Specific Features.</title>
        <authorList>
            <person name="Bench S.R."/>
            <person name="Ilikchyan I.N."/>
            <person name="Tripp H.J."/>
            <person name="Zehr J.P."/>
        </authorList>
    </citation>
    <scope>NUCLEOTIDE SEQUENCE [LARGE SCALE GENOMIC DNA]</scope>
    <source>
        <strain evidence="2 3">WH 0003</strain>
    </source>
</reference>
<dbReference type="GeneID" id="88764979"/>
<organism evidence="2 3">
    <name type="scientific">Crocosphaera watsonii WH 0003</name>
    <dbReference type="NCBI Taxonomy" id="423471"/>
    <lineage>
        <taxon>Bacteria</taxon>
        <taxon>Bacillati</taxon>
        <taxon>Cyanobacteriota</taxon>
        <taxon>Cyanophyceae</taxon>
        <taxon>Oscillatoriophycideae</taxon>
        <taxon>Chroococcales</taxon>
        <taxon>Aphanothecaceae</taxon>
        <taxon>Crocosphaera</taxon>
    </lineage>
</organism>
<dbReference type="SUPFAM" id="SSF53474">
    <property type="entry name" value="alpha/beta-Hydrolases"/>
    <property type="match status" value="2"/>
</dbReference>
<dbReference type="InterPro" id="IPR002925">
    <property type="entry name" value="Dienelactn_hydro"/>
</dbReference>
<gene>
    <name evidence="2" type="ORF">CWATWH0003_1139</name>
</gene>
<comment type="caution">
    <text evidence="2">The sequence shown here is derived from an EMBL/GenBank/DDBJ whole genome shotgun (WGS) entry which is preliminary data.</text>
</comment>
<protein>
    <recommendedName>
        <fullName evidence="1">Dienelactone hydrolase domain-containing protein</fullName>
    </recommendedName>
</protein>
<dbReference type="Pfam" id="PF01738">
    <property type="entry name" value="DLH"/>
    <property type="match status" value="1"/>
</dbReference>
<sequence>MINTSLLQLSKDELSKPLSKRIPCSIVFYPKVFYTEKPAIIYLHDWNKYPYTASICSLGKELANQGYVFISLGIYRRGVEGQMRAIPDNDVDDIDRGIQYLKGNGCHNIILMGEGIGALGVLKYQLTKEDNDIKGIVLIRPFHSLNNWLKNKIGETRYEAILEKSAPEVIEGNEGLWVDFKVPYIAEESLLMYQSYESWLSWWSPNAETKISDLLAEISTPVLAISPLQEINLNKINTSIINLDEKETVETVVDSWLNQLEVDKTAKFQLDVTEMIPINEIISVKTSDNRSLIGLLWEDDRCQENKTIMIHVRGKTGTPITEPLTSQMAEVYLNNKIATLVIELHRSGYGGSLESAAEMDVEDIHLFVQFILKRGYTHIILSGQSLGSNSIMRYCVQHPAPNIKAMVHFAPTQDAATWLTKHLGSDSYNSLLEQAQKAVENGQENLGLIGKPPYDKMLSPHRPNAWLSWWGPDADTANLKTISEVTIPILMLCGSQDFFNDRQRLDTLKAAAINSPLTDIIWYEGCGHNFANFEQQAANDVINWLKKL</sequence>
<evidence type="ECO:0000313" key="2">
    <source>
        <dbReference type="EMBL" id="EHJ14190.1"/>
    </source>
</evidence>
<dbReference type="Gene3D" id="3.40.50.1820">
    <property type="entry name" value="alpha/beta hydrolase"/>
    <property type="match status" value="2"/>
</dbReference>
<accession>G5J0V0</accession>
<dbReference type="Pfam" id="PF08538">
    <property type="entry name" value="DUF1749"/>
    <property type="match status" value="1"/>
</dbReference>
<dbReference type="InterPro" id="IPR013744">
    <property type="entry name" value="SidJ"/>
</dbReference>
<dbReference type="Proteomes" id="UP000003477">
    <property type="component" value="Unassembled WGS sequence"/>
</dbReference>
<dbReference type="EMBL" id="AESD01000182">
    <property type="protein sequence ID" value="EHJ14190.1"/>
    <property type="molecule type" value="Genomic_DNA"/>
</dbReference>
<name>G5J0V0_CROWT</name>
<evidence type="ECO:0000259" key="1">
    <source>
        <dbReference type="Pfam" id="PF01738"/>
    </source>
</evidence>
<dbReference type="PATRIC" id="fig|423471.3.peg.1051"/>
<feature type="domain" description="Dienelactone hydrolase" evidence="1">
    <location>
        <begin position="464"/>
        <end position="536"/>
    </location>
</feature>